<dbReference type="InterPro" id="IPR033671">
    <property type="entry name" value="TrmH"/>
</dbReference>
<evidence type="ECO:0000256" key="5">
    <source>
        <dbReference type="ARBA" id="ARBA00022694"/>
    </source>
</evidence>
<feature type="region of interest" description="Disordered" evidence="7">
    <location>
        <begin position="1"/>
        <end position="25"/>
    </location>
</feature>
<accession>A0A5J4ZA70</accession>
<name>A0A5J4ZA70_PORPP</name>
<evidence type="ECO:0000256" key="2">
    <source>
        <dbReference type="ARBA" id="ARBA00022603"/>
    </source>
</evidence>
<evidence type="ECO:0000256" key="4">
    <source>
        <dbReference type="ARBA" id="ARBA00022691"/>
    </source>
</evidence>
<dbReference type="GO" id="GO:0002938">
    <property type="term" value="P:tRNA guanine ribose methylation"/>
    <property type="evidence" value="ECO:0007669"/>
    <property type="project" value="TreeGrafter"/>
</dbReference>
<dbReference type="GO" id="GO:0008173">
    <property type="term" value="F:RNA methyltransferase activity"/>
    <property type="evidence" value="ECO:0007669"/>
    <property type="project" value="InterPro"/>
</dbReference>
<evidence type="ECO:0000256" key="6">
    <source>
        <dbReference type="ARBA" id="ARBA00022884"/>
    </source>
</evidence>
<dbReference type="InterPro" id="IPR029028">
    <property type="entry name" value="Alpha/beta_knot_MTases"/>
</dbReference>
<feature type="domain" description="tRNA/rRNA methyltransferase SpoU type" evidence="8">
    <location>
        <begin position="67"/>
        <end position="215"/>
    </location>
</feature>
<keyword evidence="2 9" id="KW-0489">Methyltransferase</keyword>
<dbReference type="InterPro" id="IPR001537">
    <property type="entry name" value="SpoU_MeTrfase"/>
</dbReference>
<dbReference type="Pfam" id="PF00588">
    <property type="entry name" value="SpoU_methylase"/>
    <property type="match status" value="1"/>
</dbReference>
<evidence type="ECO:0000259" key="8">
    <source>
        <dbReference type="Pfam" id="PF00588"/>
    </source>
</evidence>
<feature type="compositionally biased region" description="Acidic residues" evidence="7">
    <location>
        <begin position="1"/>
        <end position="10"/>
    </location>
</feature>
<organism evidence="9 10">
    <name type="scientific">Porphyridium purpureum</name>
    <name type="common">Red alga</name>
    <name type="synonym">Porphyridium cruentum</name>
    <dbReference type="NCBI Taxonomy" id="35688"/>
    <lineage>
        <taxon>Eukaryota</taxon>
        <taxon>Rhodophyta</taxon>
        <taxon>Bangiophyceae</taxon>
        <taxon>Porphyridiales</taxon>
        <taxon>Porphyridiaceae</taxon>
        <taxon>Porphyridium</taxon>
    </lineage>
</organism>
<reference evidence="10" key="1">
    <citation type="journal article" date="2019" name="Nat. Commun.">
        <title>Expansion of phycobilisome linker gene families in mesophilic red algae.</title>
        <authorList>
            <person name="Lee J."/>
            <person name="Kim D."/>
            <person name="Bhattacharya D."/>
            <person name="Yoon H.S."/>
        </authorList>
    </citation>
    <scope>NUCLEOTIDE SEQUENCE [LARGE SCALE GENOMIC DNA]</scope>
    <source>
        <strain evidence="10">CCMP 1328</strain>
    </source>
</reference>
<keyword evidence="10" id="KW-1185">Reference proteome</keyword>
<dbReference type="PANTHER" id="PTHR43453:SF1">
    <property type="entry name" value="TRNA_RRNA METHYLTRANSFERASE SPOU TYPE DOMAIN-CONTAINING PROTEIN"/>
    <property type="match status" value="1"/>
</dbReference>
<proteinExistence type="predicted"/>
<gene>
    <name evidence="9" type="ORF">FVE85_7563</name>
</gene>
<keyword evidence="4" id="KW-0949">S-adenosyl-L-methionine</keyword>
<keyword evidence="5" id="KW-0819">tRNA processing</keyword>
<dbReference type="GO" id="GO:0000049">
    <property type="term" value="F:tRNA binding"/>
    <property type="evidence" value="ECO:0007669"/>
    <property type="project" value="UniProtKB-KW"/>
</dbReference>
<evidence type="ECO:0000256" key="7">
    <source>
        <dbReference type="SAM" id="MobiDB-lite"/>
    </source>
</evidence>
<dbReference type="OrthoDB" id="241340at2759"/>
<dbReference type="SUPFAM" id="SSF75217">
    <property type="entry name" value="alpha/beta knot"/>
    <property type="match status" value="1"/>
</dbReference>
<keyword evidence="3 9" id="KW-0808">Transferase</keyword>
<keyword evidence="6" id="KW-0694">RNA-binding</keyword>
<dbReference type="EMBL" id="VRMN01000001">
    <property type="protein sequence ID" value="KAA8499978.1"/>
    <property type="molecule type" value="Genomic_DNA"/>
</dbReference>
<keyword evidence="1" id="KW-0820">tRNA-binding</keyword>
<evidence type="ECO:0000313" key="10">
    <source>
        <dbReference type="Proteomes" id="UP000324585"/>
    </source>
</evidence>
<evidence type="ECO:0000256" key="3">
    <source>
        <dbReference type="ARBA" id="ARBA00022679"/>
    </source>
</evidence>
<comment type="caution">
    <text evidence="9">The sequence shown here is derived from an EMBL/GenBank/DDBJ whole genome shotgun (WGS) entry which is preliminary data.</text>
</comment>
<protein>
    <submittedName>
        <fullName evidence="9">tRNA (Guanosine(18)-2'-O)-methyltransferase</fullName>
    </submittedName>
</protein>
<dbReference type="Gene3D" id="3.40.1280.10">
    <property type="match status" value="1"/>
</dbReference>
<dbReference type="Proteomes" id="UP000324585">
    <property type="component" value="Unassembled WGS sequence"/>
</dbReference>
<evidence type="ECO:0000256" key="1">
    <source>
        <dbReference type="ARBA" id="ARBA00022555"/>
    </source>
</evidence>
<sequence length="261" mass="29148">MEQPEGEEDGLERRGDLASAGTSAHEDEKLDLFPYGRNEVLDVLVPHVTRERVKRLQGVIKQKCGSVHVLLENLESVNNGAAVLRSCDGMGLLNVHIVEQYDQNRRAFSSSISKSTDKWLTLRRGDDSERALQELKRESFYILTVFSREVGGKTVPLDAIDLPAGPGRKICVVFGNETRGPSKVFQIGADAMVHLPNVGFTPERDLSTTVAIALYYLRFRGQLTPDLTNDDELQVLYTRWIYQSAKDADELLKAANLEYAP</sequence>
<dbReference type="OMA" id="ENTHHAH"/>
<dbReference type="PANTHER" id="PTHR43453">
    <property type="entry name" value="RRNA METHYLASE-LIKE"/>
    <property type="match status" value="1"/>
</dbReference>
<dbReference type="InterPro" id="IPR029026">
    <property type="entry name" value="tRNA_m1G_MTases_N"/>
</dbReference>
<evidence type="ECO:0000313" key="9">
    <source>
        <dbReference type="EMBL" id="KAA8499978.1"/>
    </source>
</evidence>
<dbReference type="AlphaFoldDB" id="A0A5J4ZA70"/>